<sequence length="66" mass="7753">MLTLVRPQYITNENGERISVVLPVDEYERMIQELEDMDDVKLYDKVKNANESSMPFDAYLKQRAAK</sequence>
<dbReference type="Proteomes" id="UP000505355">
    <property type="component" value="Chromosome"/>
</dbReference>
<protein>
    <recommendedName>
        <fullName evidence="4">Antitoxin</fullName>
    </recommendedName>
</protein>
<accession>A0A7D4UDP8</accession>
<organism evidence="2 3">
    <name type="scientific">Mucilaginibacter mali</name>
    <dbReference type="NCBI Taxonomy" id="2740462"/>
    <lineage>
        <taxon>Bacteria</taxon>
        <taxon>Pseudomonadati</taxon>
        <taxon>Bacteroidota</taxon>
        <taxon>Sphingobacteriia</taxon>
        <taxon>Sphingobacteriales</taxon>
        <taxon>Sphingobacteriaceae</taxon>
        <taxon>Mucilaginibacter</taxon>
    </lineage>
</organism>
<evidence type="ECO:0000256" key="1">
    <source>
        <dbReference type="ARBA" id="ARBA00009981"/>
    </source>
</evidence>
<dbReference type="KEGG" id="mmab:HQ865_14135"/>
<gene>
    <name evidence="2" type="ORF">HQ865_14135</name>
</gene>
<proteinExistence type="inferred from homology"/>
<keyword evidence="3" id="KW-1185">Reference proteome</keyword>
<evidence type="ECO:0000313" key="2">
    <source>
        <dbReference type="EMBL" id="QKJ30839.1"/>
    </source>
</evidence>
<reference evidence="2 3" key="1">
    <citation type="submission" date="2020-05" db="EMBL/GenBank/DDBJ databases">
        <title>Mucilaginibacter mali sp. nov.</title>
        <authorList>
            <person name="Kim H.S."/>
            <person name="Lee K.C."/>
            <person name="Suh M.K."/>
            <person name="Kim J.-S."/>
            <person name="Han K.-I."/>
            <person name="Eom M.K."/>
            <person name="Shin Y.K."/>
            <person name="Lee J.-S."/>
        </authorList>
    </citation>
    <scope>NUCLEOTIDE SEQUENCE [LARGE SCALE GENOMIC DNA]</scope>
    <source>
        <strain evidence="2 3">G2-14</strain>
    </source>
</reference>
<comment type="similarity">
    <text evidence="1">Belongs to the phD/YefM antitoxin family.</text>
</comment>
<dbReference type="RefSeq" id="WP_173415509.1">
    <property type="nucleotide sequence ID" value="NZ_CP054139.1"/>
</dbReference>
<dbReference type="EMBL" id="CP054139">
    <property type="protein sequence ID" value="QKJ30839.1"/>
    <property type="molecule type" value="Genomic_DNA"/>
</dbReference>
<dbReference type="AlphaFoldDB" id="A0A7D4UDP8"/>
<evidence type="ECO:0000313" key="3">
    <source>
        <dbReference type="Proteomes" id="UP000505355"/>
    </source>
</evidence>
<name>A0A7D4UDP8_9SPHI</name>
<dbReference type="InterPro" id="IPR049537">
    <property type="entry name" value="RelB-like"/>
</dbReference>
<evidence type="ECO:0008006" key="4">
    <source>
        <dbReference type="Google" id="ProtNLM"/>
    </source>
</evidence>
<dbReference type="Pfam" id="PF18506">
    <property type="entry name" value="RelB-like"/>
    <property type="match status" value="1"/>
</dbReference>
<dbReference type="InterPro" id="IPR036165">
    <property type="entry name" value="YefM-like_sf"/>
</dbReference>
<dbReference type="SUPFAM" id="SSF143120">
    <property type="entry name" value="YefM-like"/>
    <property type="match status" value="1"/>
</dbReference>